<feature type="domain" description="DUF1659" evidence="1">
    <location>
        <begin position="2"/>
        <end position="72"/>
    </location>
</feature>
<name>A0ABT1NE02_9FIRM</name>
<proteinExistence type="predicted"/>
<evidence type="ECO:0000313" key="2">
    <source>
        <dbReference type="EMBL" id="MCQ1528576.1"/>
    </source>
</evidence>
<dbReference type="RefSeq" id="WP_255226095.1">
    <property type="nucleotide sequence ID" value="NZ_JAJEKE010000002.1"/>
</dbReference>
<evidence type="ECO:0000313" key="3">
    <source>
        <dbReference type="Proteomes" id="UP001651880"/>
    </source>
</evidence>
<sequence>MAVSANVKNVKLQIKYLGEVKDGKQTYISKTYNKVKPEVADQDIYDAAGIIAGLQTKEVFSINKAEDSELVEA</sequence>
<dbReference type="EMBL" id="JAJEKE010000002">
    <property type="protein sequence ID" value="MCQ1528576.1"/>
    <property type="molecule type" value="Genomic_DNA"/>
</dbReference>
<dbReference type="Pfam" id="PF07872">
    <property type="entry name" value="DUF1659"/>
    <property type="match status" value="1"/>
</dbReference>
<dbReference type="InterPro" id="IPR012454">
    <property type="entry name" value="DUF1659"/>
</dbReference>
<protein>
    <submittedName>
        <fullName evidence="2">DUF1659 domain-containing protein</fullName>
    </submittedName>
</protein>
<organism evidence="2 3">
    <name type="scientific">Lutispora saccharofermentans</name>
    <dbReference type="NCBI Taxonomy" id="3024236"/>
    <lineage>
        <taxon>Bacteria</taxon>
        <taxon>Bacillati</taxon>
        <taxon>Bacillota</taxon>
        <taxon>Clostridia</taxon>
        <taxon>Lutisporales</taxon>
        <taxon>Lutisporaceae</taxon>
        <taxon>Lutispora</taxon>
    </lineage>
</organism>
<dbReference type="Proteomes" id="UP001651880">
    <property type="component" value="Unassembled WGS sequence"/>
</dbReference>
<comment type="caution">
    <text evidence="2">The sequence shown here is derived from an EMBL/GenBank/DDBJ whole genome shotgun (WGS) entry which is preliminary data.</text>
</comment>
<accession>A0ABT1NE02</accession>
<gene>
    <name evidence="2" type="ORF">LJD61_03330</name>
</gene>
<reference evidence="2 3" key="1">
    <citation type="submission" date="2021-10" db="EMBL/GenBank/DDBJ databases">
        <title>Lutispora strain m25 sp. nov., a thermophilic, non-spore-forming bacterium isolated from a lab-scale methanogenic bioreactor digesting anaerobic sludge.</title>
        <authorList>
            <person name="El Houari A."/>
            <person name="Mcdonald J."/>
        </authorList>
    </citation>
    <scope>NUCLEOTIDE SEQUENCE [LARGE SCALE GENOMIC DNA]</scope>
    <source>
        <strain evidence="3">m25</strain>
    </source>
</reference>
<keyword evidence="3" id="KW-1185">Reference proteome</keyword>
<evidence type="ECO:0000259" key="1">
    <source>
        <dbReference type="Pfam" id="PF07872"/>
    </source>
</evidence>